<dbReference type="EMBL" id="MPZN01000009">
    <property type="protein sequence ID" value="PPL19695.1"/>
    <property type="molecule type" value="Genomic_DNA"/>
</dbReference>
<dbReference type="Proteomes" id="UP000237755">
    <property type="component" value="Unassembled WGS sequence"/>
</dbReference>
<dbReference type="PANTHER" id="PTHR30218">
    <property type="entry name" value="POLYPHOSPHATE KINASE"/>
    <property type="match status" value="1"/>
</dbReference>
<comment type="caution">
    <text evidence="2">The sequence shown here is derived from an EMBL/GenBank/DDBJ whole genome shotgun (WGS) entry which is preliminary data.</text>
</comment>
<name>A0ABX5AXU0_9MICO</name>
<dbReference type="Gene3D" id="1.20.58.310">
    <property type="entry name" value="Polyphosphate kinase N-terminal domain"/>
    <property type="match status" value="1"/>
</dbReference>
<dbReference type="InterPro" id="IPR036832">
    <property type="entry name" value="PPK_N_dom_sf"/>
</dbReference>
<protein>
    <recommendedName>
        <fullName evidence="1">Polyphosphate kinase N-terminal domain-containing protein</fullName>
    </recommendedName>
</protein>
<dbReference type="InterPro" id="IPR003414">
    <property type="entry name" value="PP_kinase"/>
</dbReference>
<accession>A0ABX5AXU0</accession>
<gene>
    <name evidence="2" type="ORF">GY24_04280</name>
</gene>
<feature type="non-terminal residue" evidence="2">
    <location>
        <position position="131"/>
    </location>
</feature>
<proteinExistence type="predicted"/>
<reference evidence="2 3" key="1">
    <citation type="journal article" date="2008" name="Int. J. Syst. Evol. Microbiol.">
        <title>Leifsonia pindariensis sp. nov., isolated from the Pindari glacier of the Indian Himalayas, and emended description of the genus Leifsonia.</title>
        <authorList>
            <person name="Reddy G.S."/>
            <person name="Prabagaran S.R."/>
            <person name="Shivaji S."/>
        </authorList>
    </citation>
    <scope>NUCLEOTIDE SEQUENCE [LARGE SCALE GENOMIC DNA]</scope>
    <source>
        <strain evidence="2 3">PON 10</strain>
    </source>
</reference>
<dbReference type="SUPFAM" id="SSF140356">
    <property type="entry name" value="PPK N-terminal domain-like"/>
    <property type="match status" value="1"/>
</dbReference>
<dbReference type="PANTHER" id="PTHR30218:SF0">
    <property type="entry name" value="POLYPHOSPHATE KINASE"/>
    <property type="match status" value="1"/>
</dbReference>
<evidence type="ECO:0000259" key="1">
    <source>
        <dbReference type="Pfam" id="PF13089"/>
    </source>
</evidence>
<evidence type="ECO:0000313" key="2">
    <source>
        <dbReference type="EMBL" id="PPL19695.1"/>
    </source>
</evidence>
<dbReference type="InterPro" id="IPR025198">
    <property type="entry name" value="PPK_N_dom"/>
</dbReference>
<sequence length="131" mass="14812">MDVDNLLDSGLGRDFDDDFEPFDTAGDADLPEERFLDRELSWLAFNQRVLELAEDPATPVLERTNFLAIFASNLDEFFMVRVAGLKRRILTGLALPSNIGRAPHDVLDDISRRAHELQERHAAVYQSLVSP</sequence>
<evidence type="ECO:0000313" key="3">
    <source>
        <dbReference type="Proteomes" id="UP000237755"/>
    </source>
</evidence>
<organism evidence="2 3">
    <name type="scientific">Microterricola pindariensis</name>
    <dbReference type="NCBI Taxonomy" id="478010"/>
    <lineage>
        <taxon>Bacteria</taxon>
        <taxon>Bacillati</taxon>
        <taxon>Actinomycetota</taxon>
        <taxon>Actinomycetes</taxon>
        <taxon>Micrococcales</taxon>
        <taxon>Microbacteriaceae</taxon>
        <taxon>Microterricola</taxon>
    </lineage>
</organism>
<keyword evidence="3" id="KW-1185">Reference proteome</keyword>
<dbReference type="Pfam" id="PF13089">
    <property type="entry name" value="PP_kinase_N"/>
    <property type="match status" value="1"/>
</dbReference>
<feature type="domain" description="Polyphosphate kinase N-terminal" evidence="1">
    <location>
        <begin position="35"/>
        <end position="128"/>
    </location>
</feature>